<gene>
    <name evidence="8" type="ORF">K491DRAFT_593966</name>
</gene>
<evidence type="ECO:0000256" key="2">
    <source>
        <dbReference type="ARBA" id="ARBA00022450"/>
    </source>
</evidence>
<feature type="domain" description="Carrier" evidence="7">
    <location>
        <begin position="4836"/>
        <end position="4912"/>
    </location>
</feature>
<keyword evidence="3" id="KW-0597">Phosphoprotein</keyword>
<evidence type="ECO:0000256" key="6">
    <source>
        <dbReference type="SAM" id="MobiDB-lite"/>
    </source>
</evidence>
<name>A0A6A6TDW0_9PLEO</name>
<dbReference type="PANTHER" id="PTHR45527:SF1">
    <property type="entry name" value="FATTY ACID SYNTHASE"/>
    <property type="match status" value="1"/>
</dbReference>
<dbReference type="InterPro" id="IPR042099">
    <property type="entry name" value="ANL_N_sf"/>
</dbReference>
<dbReference type="OrthoDB" id="416786at2759"/>
<dbReference type="GO" id="GO:0031177">
    <property type="term" value="F:phosphopantetheine binding"/>
    <property type="evidence" value="ECO:0007669"/>
    <property type="project" value="InterPro"/>
</dbReference>
<dbReference type="FunFam" id="3.40.50.12780:FF:000024">
    <property type="entry name" value="Nonribosomal siderophore peptide synthase SidC"/>
    <property type="match status" value="2"/>
</dbReference>
<sequence>MLDQPIPHLSILNPHPLRLEGPGLLHELVWTPQNTTKCAIDFLEYGSRRTVSYEALHVSSDTLAKKIMRSMARLENAPSIVPVILPQCPELYVTLLAILKAGKAFCPINLDTPDERLEFILEDLSAQLVITSSSQGSKLSKLHGIQVLLVEEEEEENRDLGSSAIGAHNVDTDDLAYVLYTSGSTGVPKAVTISHRAVTQSMLAHDRHIPPFSRFLQFAAPTFDVALFEIFFTLFRGGTLVGANREHLLADLPSFITESQVDAAELTPTVVDNLLNGRASVPTLSLLLTIGEMLTQRVVNEFGGSDSKSSILWGMYGPTEAAIHCTLQPDFRCDSQVGNIGLPLDTVSAFVVEPSSESKPATQMTLLPVGDVGELVVGGPQVADGYLNRPELTADAFIEHPQFGLLYRTGDKARLLRNGNLECLGRIQSGQVKIRGQRVELGEIEQVIYRIDGCRSVATVVAQDNLVAFCVAISDHLTEKIIVQACRRWLPTYMVPTEVVLLSSMPQLPSGKIDKKTLENRYLEQRNTQSRVQRVLITAAASNVHRAVAAILGRGVSTDVSLASYGLDSLQAIRLSSSLRREGYQLGAADILAANNLDGVISLCEQKKVSEKPFASTVFDAFKEEILLYPELRHHGHDIVDVIPCTPFQEAMLAATTVKPSAYCNWIETELSKPSSFVEIRECLECLADANEILRSGYLVASNKKVGSFAQIIWKHLDVCQIVEVTSFSRGYTLGTTKSMLRPITIQVNATLKRPRVLFQLHHAVYDGWSFDIILRDLNRLFRRLSLKPRPQYREVVQYYSQLRDGKGYDQHLLYWKSLLADFSPTRLPNFNGKIIPPVVLQSVSAASSVHAQSLYDRSREMLLGPQVLFQAATVYLVGAFLASTDITIGTVTSGRIIPVAGIETIVGPCILTLPLRLNLEKCSTIQDMLQRIHKGNQDLLQHCSVPLMEIARVCGVKPGERLSDVLFVWQQSLIDNDDETSAIRPLQAADDLEFILTLEFEPRRDGIASKATYDPSIVPEAQARQILRQIDDLVKHFLHDVTASIDSIGDCFSPQNLSVANPSPVLTKFTCGPAHAVERWAHDSPDKEALILNILSNDTMVPQESLTYAALNSRANQVAHSLLELGVRDDQLVCVLMEKSTNLYVSILAVLKLGCGYLPILPETPSERTCRILRDAQVQVCVSSSYCSNHIREEGLCTVVDLDCSDLSSFSDQDLDIGYDGSHLAYAVFTSGSTGTPKGVLVTQDNLMSNLDFLNSIYPSSSHSRLLQACSQAFDVSVFEIFYAWYAGMSLCTATTDDLFQNLEDAVNCMGITHLSLTPTVAALINPAHVPKVEFLVTAGEALTEQVRRQWVGRGLHQGYGPSETTNICTIRSPVANNDLINNIGSPFSNTSAFVLEPGSQKILPRGAVGELCFGGSQVFRGYLNSPELNAQKLINLPGHGQIYRSGDMGMLLCDNSIMFTGRSDDQVKLRGQRVELGEITSIVLDNHHVKDCVTLLFNMGNFSQRLVTFWVPVGMLSKEERVLSAAIIVPPITEICASLLERLPAYMVPTHLVPISRIPQTAQYKTDKRLLFSMYSKLSPTFLDQISCIAATEDGPGELSSQEKVIGTVLADFTKTPLSDIRKAMSFFNLGIDSISAIHLSTKLREAGIANASTSTILRNPSIGRLAANCVLESAPKTARDTNVFSASLVSQIHSQFSDRNMRVQKILPCTPLQAAMLSTTTTSVNTYCNSMIFSIAGDLSRMQKCWLQMFKRHDILRTAFVPTAETSFAFAQVVLDFNAPQWAELSPDDEIDVGALQVSNLIESFAPPIYLATQKAGTSSNVIFCCHHALYDGIAISNLLHEIQNAYHNETLPSVVPFERYLGFMLSQDIHASDNYWRRSLTGIKPTHFPTLSSKIQASSTASSMFTHTLGRSLRQAIEAARLLSVSLLPVVQAAWAKLLHFYILEDDICFGNVVSGRTLPDHELERLIAPCFNTLPVRLAFDSRKTNADLVRELHDINVSSLPFQLTPLRRIRTQILREKNQLFNSLVILQQPSAALDESIWSLQEDIGTMDLPVVCELVQDTRTDRLILNLHFRTDIMSESDAKFVAETFDGAFSSILQYPNASAGDTVGFPSELLGESNVGSTASTSLERPLLHSAFERHAIEDPASTALEFEHSDGLLTAWSYKELNEIANQIAHALIRLDIGLEDVVPVHIAKSPYFYASILGVLKAGAAFAPIHPDLPAARKQLMMADLRPKVLTCTHNPSGDWYGGVPILDVRTVSDSPRNSPDAKGLSSTNLAYCLYTSGSTGVPKAVAMDHRAPLQTIASSKSLVPWKSTSKLLQYAAISFDMCYYDCFLAWSFGITLCAAEQDDMLDNLARVIISLNVDLLDLTPSVAASLKRVDVPCVQWMYCIGEPMSADVIQEWEGACVNSYGPTEAAFCTTMFPVRRDTKANVIGRPFPSTSFAVFSLYGERAVPLFGIGELYIGGTQLARGYHHNPELSEQRFVQRNGERFYRTGDVVRMLSDGNFEFIGRVDDQVKIRGLRVELGEISHVIHACHPDISAVTVQIFKKDMGAKDQLVAFLATTQNVDQARQLEVRKSAATAARAKLPVYMVPKFYICVQSIPKSTAGKVEKKALLDIFRASNDVNEDESNTHEGKSHLWTVTECHIREIFGELSQTSLDDISPFTTIFQLGLDSISAVQVAAALRKRGLNINAVHVLKYSSCIELGAHIDRSQDTPDAASSEFDHEAFDERHRIAILRQYDIEHAAVEALRPCTPLQQGMISQLVSKEGDIYLNHMQYRLSETVDLQRLKESWLIAMKKHRMLRTGFTHIQDGNTSFAMIHYMSTTLDLPWDDAADLPLSQPPGVWIEETKRKIRMALHDPPWRIRIEYDGRHANLDLLMFHALFDAQSLRTIFNDVFAVYHQSVGPRLAPLDPVISTILSLSSSKRARSFEFWRSLVTNSSPSRFPNLAPLQYDPEAPAILSKTSTATLSELEAGCKSSNVTLQAAGLASWLSILSIYTGETSVTCGLVLSGRNFEAAQSAVFPCITTVPFTLSVDDEKTKVLQDIMALTANILQYQFTPLKEIQKLTGYPNEPLFDTIFAFQKMSQEAETQDLWTLVREEATIEYPVSIELEPRGGHLEYRLTYLPHLIPKGQAVLILDQLDQLMTHFVLPEHQSLIAAAENQLLFSISPPKEETLPAETLLVHELMELSALRFPRRIALEFATSISHTTYASDSWTYAELDAEGNRVANLLLSYNALPGDIVGICFDKCPQASFASLGILKAGCSFVALDPAAPAARRAFIVEDSGAKIVLSMKAHSENMSQSLGARILNLDEVDLGAIATDKPELTRAISSQDCSYCLYTSGTTGTPKGCEITHENTVQALLAFQRIFTGRWKDNSRWLQFASFHFDVSVLEQYWSWSIGICVVSAPRDLIFEDIARTIRVLSITHLDLTPSLARILHPEDVPSLWEGVFITGGESLKQEILDVWGPKRAIYNFYGPTEATIGCTVYPRVPANGKPSNIGYQFDNVGTLVLKPNTDCPVLRGGAGELCVFGKLVGKGYLNRPELTKERFSYFARFGVRVYRTGDLVRVLHDGSYDFLGRSDDQVKLRGQRLETGEINSVIKRSDRSISDVVTLVLKHPKQQKEQLVSFVVALSRVNGGPKIVLRPMNDLEKARRACQDHLPGYMIPTHFVALSSMPLSANNKADGKALRQMYEELSIDELQLLSTMSNEKQEKWSRADLKIRDVLVEVLRTNAQEIGKFSSLFELGLDSISLIDFSRALKQAGLPAATPSIVMRNASIGGLSEAISQGHFASKDRGLVIAAQQAIAATAHRHKRQIAERLFIDSRGIEDLAPCTPLQEGMIARSLDNEEGLYFNTFHIQLAETVDTEKLQGAWEAAYSSIPILRTVFVSTEDGFMQVVLKRPPFPWKTCSVANDDTVEDRLRALKPEWLQSNRRLLRQPLEIHLISKSNSKLLVLHIFHALYDGISIGLIFKAVWDLYSDRRDKDTGPLFQSLLPHGPLKTVEGAQEFWQSHVLESRPQHLPVLYPGRMRPVTTIREIVLGAEYESLRRKLSVTHQAIAQACWATVLKQYTRGVTTLGVVTSGRSIDVEGADGAIGPMFNTLPYVHRLQAQESWATIVQRTHEFNVAAHPYQHTPLRDIMKWTKRSPAQPLFDNLFVYQITEDEQEWQKNEVWEIMDGEVEADYPLAIEVKQRGDRGLEATLVAQGRMLDGKEADQLLGEFEQGLRDALRDPNQTFAVSYPDNATKDDDRTQEHERSGPPMTDENTGFAWSDNARSLKQHIADISGVAETDISATTSVFELGLDSIDAIKLSSKLKKAGIDLPVSGIVRGLTIANMVHNIVGIDRKPHQKPSDMIFKSHKLRLESHIRQRGIDTSAIETILPLTPLQEAMVAEMIASDYRRYYNHDILRLSPDTDLVRLQDAWKKVVRLSPILRTSFIEIDDPTVDSPFAQIVHRSPHDFISFVTSTTEPDFVDIVEELRRERANQTRPGPPFSVRVLQSPEERYLVISIAHGLYDGSSLGLLHSDVHDAYFGRHSPRPNYETSLQEIITATGADATAFWRDYLSGSRFTPFKLPNTDLSSGPPHREEIASRVEVEELTVFAKRNNVTLQAIGQTAYSLVQAAFAQSLDVCFGSVLSGRDDERKSQILFPTMNTVAIRTILHGSLRDLLRYVQDNFSNIQQWQHFPLRRAKKLSGVEGTLFDSLFIYQKGMASVDTKEERLYESVHGQSDVEYPVCVEMEVVGEQLMWRCAIKEELFDLLGGKKLLQTLDTVLERIVREPDTASIEFTASGTSICGLPAFNNDKDLAAEDTLSETGSQHEEVSTNSSTVKSIREILAFVSKTSEEEMTPKTTIFHIGLDSISAIKVSSLLRKRSIVLSVGEIIRAGTVEKMAQIADERTPSKGHEEDTDVDKQLDAALSRIDRVTALRQTNVEGLQVDQLLPATAGQIYMLSMWLQSKGLMFFSKFAYRIDGNIAFDQLKEAWKGLVASSSVLRSCFIACTNPSLPYLQAVLRETQPSISNVSDWDEPKIEQALDAVASRQPYVHLFARKTHTGWDLKLKLHHALYDGVSLPLMMQQLQDLCNSGQAVSTSSEVFRKLCATTSTLSAIESRRSFWTNYLRGAQQSALPQPSSPPRFKVEIFKPGLLPDMQLLEARTRREGITAHALFLAVFSKLYAALTTTPSDQDVMIGLYLANRSHPIPGISDAAVPTVNLVPLRVPAPMENEVLEVAAQIQYAIQEISSSVNSTVSLVEIYESTGVKVDCWVNFLKLPDSSEDEYTMGHENDRGVRIRQVDQWEGDVSRVSTVEDRKFEVPAEMRNECVSGAYLHSIDVEATVRNGALDVGVFAPETMLGLEDAERLVNDIKLGFERVMGMGF</sequence>
<evidence type="ECO:0000259" key="7">
    <source>
        <dbReference type="PROSITE" id="PS50075"/>
    </source>
</evidence>
<evidence type="ECO:0000256" key="4">
    <source>
        <dbReference type="ARBA" id="ARBA00022598"/>
    </source>
</evidence>
<proteinExistence type="inferred from homology"/>
<dbReference type="InterPro" id="IPR023213">
    <property type="entry name" value="CAT-like_dom_sf"/>
</dbReference>
<dbReference type="SUPFAM" id="SSF47336">
    <property type="entry name" value="ACP-like"/>
    <property type="match status" value="6"/>
</dbReference>
<dbReference type="Pfam" id="PF00668">
    <property type="entry name" value="Condensation"/>
    <property type="match status" value="6"/>
</dbReference>
<feature type="domain" description="Carrier" evidence="7">
    <location>
        <begin position="4284"/>
        <end position="4357"/>
    </location>
</feature>
<feature type="compositionally biased region" description="Basic and acidic residues" evidence="6">
    <location>
        <begin position="4257"/>
        <end position="4270"/>
    </location>
</feature>
<comment type="similarity">
    <text evidence="5">Belongs to the NRP synthetase family.</text>
</comment>
<dbReference type="NCBIfam" id="TIGR01733">
    <property type="entry name" value="AA-adenyl-dom"/>
    <property type="match status" value="4"/>
</dbReference>
<comment type="pathway">
    <text evidence="1">Siderophore biosynthesis.</text>
</comment>
<feature type="domain" description="Carrier" evidence="7">
    <location>
        <begin position="1602"/>
        <end position="1676"/>
    </location>
</feature>
<dbReference type="InterPro" id="IPR020806">
    <property type="entry name" value="PKS_PP-bd"/>
</dbReference>
<feature type="domain" description="Carrier" evidence="7">
    <location>
        <begin position="2646"/>
        <end position="2722"/>
    </location>
</feature>
<dbReference type="InterPro" id="IPR006162">
    <property type="entry name" value="Ppantetheine_attach_site"/>
</dbReference>
<dbReference type="GO" id="GO:0005737">
    <property type="term" value="C:cytoplasm"/>
    <property type="evidence" value="ECO:0007669"/>
    <property type="project" value="TreeGrafter"/>
</dbReference>
<dbReference type="GO" id="GO:0016874">
    <property type="term" value="F:ligase activity"/>
    <property type="evidence" value="ECO:0007669"/>
    <property type="project" value="UniProtKB-KW"/>
</dbReference>
<dbReference type="CDD" id="cd19542">
    <property type="entry name" value="CT_NRPS-like"/>
    <property type="match status" value="2"/>
</dbReference>
<dbReference type="PROSITE" id="PS50075">
    <property type="entry name" value="CARRIER"/>
    <property type="match status" value="5"/>
</dbReference>
<evidence type="ECO:0000256" key="5">
    <source>
        <dbReference type="ARBA" id="ARBA00029454"/>
    </source>
</evidence>
<dbReference type="EMBL" id="MU004319">
    <property type="protein sequence ID" value="KAF2658030.1"/>
    <property type="molecule type" value="Genomic_DNA"/>
</dbReference>
<dbReference type="InterPro" id="IPR000873">
    <property type="entry name" value="AMP-dep_synth/lig_dom"/>
</dbReference>
<dbReference type="FunFam" id="3.30.300.30:FF:000033">
    <property type="entry name" value="Nonribosomal siderophore peptide synthase SidC"/>
    <property type="match status" value="1"/>
</dbReference>
<dbReference type="Gene3D" id="3.30.559.10">
    <property type="entry name" value="Chloramphenicol acetyltransferase-like domain"/>
    <property type="match status" value="6"/>
</dbReference>
<dbReference type="SUPFAM" id="SSF52777">
    <property type="entry name" value="CoA-dependent acyltransferases"/>
    <property type="match status" value="12"/>
</dbReference>
<dbReference type="GO" id="GO:0010106">
    <property type="term" value="P:cellular response to iron ion starvation"/>
    <property type="evidence" value="ECO:0007669"/>
    <property type="project" value="UniProtKB-ARBA"/>
</dbReference>
<dbReference type="InterPro" id="IPR020845">
    <property type="entry name" value="AMP-binding_CS"/>
</dbReference>
<dbReference type="InterPro" id="IPR001242">
    <property type="entry name" value="Condensation_dom"/>
</dbReference>
<dbReference type="FunFam" id="3.40.50.980:FF:000001">
    <property type="entry name" value="Non-ribosomal peptide synthetase"/>
    <property type="match status" value="1"/>
</dbReference>
<dbReference type="InterPro" id="IPR010071">
    <property type="entry name" value="AA_adenyl_dom"/>
</dbReference>
<feature type="domain" description="Carrier" evidence="7">
    <location>
        <begin position="3728"/>
        <end position="3802"/>
    </location>
</feature>
<evidence type="ECO:0000313" key="9">
    <source>
        <dbReference type="Proteomes" id="UP000799324"/>
    </source>
</evidence>
<accession>A0A6A6TDW0</accession>
<dbReference type="PROSITE" id="PS00455">
    <property type="entry name" value="AMP_BINDING"/>
    <property type="match status" value="1"/>
</dbReference>
<dbReference type="PROSITE" id="PS00012">
    <property type="entry name" value="PHOSPHOPANTETHEINE"/>
    <property type="match status" value="4"/>
</dbReference>
<dbReference type="CDD" id="cd05918">
    <property type="entry name" value="A_NRPS_SidN3_like"/>
    <property type="match status" value="4"/>
</dbReference>
<dbReference type="InterPro" id="IPR009081">
    <property type="entry name" value="PP-bd_ACP"/>
</dbReference>
<dbReference type="InterPro" id="IPR036736">
    <property type="entry name" value="ACP-like_sf"/>
</dbReference>
<keyword evidence="9" id="KW-1185">Reference proteome</keyword>
<dbReference type="GO" id="GO:0043041">
    <property type="term" value="P:amino acid activation for nonribosomal peptide biosynthetic process"/>
    <property type="evidence" value="ECO:0007669"/>
    <property type="project" value="TreeGrafter"/>
</dbReference>
<dbReference type="Gene3D" id="3.30.300.30">
    <property type="match status" value="4"/>
</dbReference>
<dbReference type="Proteomes" id="UP000799324">
    <property type="component" value="Unassembled WGS sequence"/>
</dbReference>
<dbReference type="Pfam" id="PF00501">
    <property type="entry name" value="AMP-binding"/>
    <property type="match status" value="4"/>
</dbReference>
<dbReference type="InterPro" id="IPR045851">
    <property type="entry name" value="AMP-bd_C_sf"/>
</dbReference>
<keyword evidence="2" id="KW-0596">Phosphopantetheine</keyword>
<reference evidence="8" key="1">
    <citation type="journal article" date="2020" name="Stud. Mycol.">
        <title>101 Dothideomycetes genomes: a test case for predicting lifestyles and emergence of pathogens.</title>
        <authorList>
            <person name="Haridas S."/>
            <person name="Albert R."/>
            <person name="Binder M."/>
            <person name="Bloem J."/>
            <person name="Labutti K."/>
            <person name="Salamov A."/>
            <person name="Andreopoulos B."/>
            <person name="Baker S."/>
            <person name="Barry K."/>
            <person name="Bills G."/>
            <person name="Bluhm B."/>
            <person name="Cannon C."/>
            <person name="Castanera R."/>
            <person name="Culley D."/>
            <person name="Daum C."/>
            <person name="Ezra D."/>
            <person name="Gonzalez J."/>
            <person name="Henrissat B."/>
            <person name="Kuo A."/>
            <person name="Liang C."/>
            <person name="Lipzen A."/>
            <person name="Lutzoni F."/>
            <person name="Magnuson J."/>
            <person name="Mondo S."/>
            <person name="Nolan M."/>
            <person name="Ohm R."/>
            <person name="Pangilinan J."/>
            <person name="Park H.-J."/>
            <person name="Ramirez L."/>
            <person name="Alfaro M."/>
            <person name="Sun H."/>
            <person name="Tritt A."/>
            <person name="Yoshinaga Y."/>
            <person name="Zwiers L.-H."/>
            <person name="Turgeon B."/>
            <person name="Goodwin S."/>
            <person name="Spatafora J."/>
            <person name="Crous P."/>
            <person name="Grigoriev I."/>
        </authorList>
    </citation>
    <scope>NUCLEOTIDE SEQUENCE</scope>
    <source>
        <strain evidence="8">CBS 122681</strain>
    </source>
</reference>
<dbReference type="GO" id="GO:0031169">
    <property type="term" value="P:ferrichrome biosynthetic process"/>
    <property type="evidence" value="ECO:0007669"/>
    <property type="project" value="UniProtKB-ARBA"/>
</dbReference>
<dbReference type="Gene3D" id="3.30.559.30">
    <property type="entry name" value="Nonribosomal peptide synthetase, condensation domain"/>
    <property type="match status" value="6"/>
</dbReference>
<evidence type="ECO:0000313" key="8">
    <source>
        <dbReference type="EMBL" id="KAF2658030.1"/>
    </source>
</evidence>
<organism evidence="8 9">
    <name type="scientific">Lophiostoma macrostomum CBS 122681</name>
    <dbReference type="NCBI Taxonomy" id="1314788"/>
    <lineage>
        <taxon>Eukaryota</taxon>
        <taxon>Fungi</taxon>
        <taxon>Dikarya</taxon>
        <taxon>Ascomycota</taxon>
        <taxon>Pezizomycotina</taxon>
        <taxon>Dothideomycetes</taxon>
        <taxon>Pleosporomycetidae</taxon>
        <taxon>Pleosporales</taxon>
        <taxon>Lophiostomataceae</taxon>
        <taxon>Lophiostoma</taxon>
    </lineage>
</organism>
<protein>
    <recommendedName>
        <fullName evidence="7">Carrier domain-containing protein</fullName>
    </recommendedName>
</protein>
<dbReference type="SMART" id="SM00823">
    <property type="entry name" value="PKS_PP"/>
    <property type="match status" value="6"/>
</dbReference>
<evidence type="ECO:0000256" key="3">
    <source>
        <dbReference type="ARBA" id="ARBA00022553"/>
    </source>
</evidence>
<dbReference type="SUPFAM" id="SSF56801">
    <property type="entry name" value="Acetyl-CoA synthetase-like"/>
    <property type="match status" value="4"/>
</dbReference>
<feature type="region of interest" description="Disordered" evidence="6">
    <location>
        <begin position="4245"/>
        <end position="4278"/>
    </location>
</feature>
<dbReference type="NCBIfam" id="NF003417">
    <property type="entry name" value="PRK04813.1"/>
    <property type="match status" value="4"/>
</dbReference>
<keyword evidence="4" id="KW-0436">Ligase</keyword>
<dbReference type="Gene3D" id="3.40.50.12780">
    <property type="entry name" value="N-terminal domain of ligase-like"/>
    <property type="match status" value="4"/>
</dbReference>
<dbReference type="FunFam" id="3.30.300.30:FF:000015">
    <property type="entry name" value="Nonribosomal peptide synthase SidD"/>
    <property type="match status" value="2"/>
</dbReference>
<dbReference type="Pfam" id="PF00550">
    <property type="entry name" value="PP-binding"/>
    <property type="match status" value="6"/>
</dbReference>
<dbReference type="PANTHER" id="PTHR45527">
    <property type="entry name" value="NONRIBOSOMAL PEPTIDE SYNTHETASE"/>
    <property type="match status" value="1"/>
</dbReference>
<evidence type="ECO:0000256" key="1">
    <source>
        <dbReference type="ARBA" id="ARBA00004924"/>
    </source>
</evidence>
<dbReference type="Gene3D" id="1.10.1200.10">
    <property type="entry name" value="ACP-like"/>
    <property type="match status" value="6"/>
</dbReference>